<feature type="compositionally biased region" description="Pro residues" evidence="2">
    <location>
        <begin position="209"/>
        <end position="218"/>
    </location>
</feature>
<organism evidence="5 6">
    <name type="scientific">Microbacterium marinum</name>
    <dbReference type="NCBI Taxonomy" id="421115"/>
    <lineage>
        <taxon>Bacteria</taxon>
        <taxon>Bacillati</taxon>
        <taxon>Actinomycetota</taxon>
        <taxon>Actinomycetes</taxon>
        <taxon>Micrococcales</taxon>
        <taxon>Microbacteriaceae</taxon>
        <taxon>Microbacterium</taxon>
    </lineage>
</organism>
<evidence type="ECO:0000313" key="5">
    <source>
        <dbReference type="EMBL" id="MBB4666056.1"/>
    </source>
</evidence>
<dbReference type="InterPro" id="IPR008984">
    <property type="entry name" value="SMAD_FHA_dom_sf"/>
</dbReference>
<feature type="domain" description="FHA" evidence="4">
    <location>
        <begin position="451"/>
        <end position="505"/>
    </location>
</feature>
<protein>
    <recommendedName>
        <fullName evidence="4">FHA domain-containing protein</fullName>
    </recommendedName>
</protein>
<dbReference type="CDD" id="cd00060">
    <property type="entry name" value="FHA"/>
    <property type="match status" value="1"/>
</dbReference>
<feature type="region of interest" description="Disordered" evidence="2">
    <location>
        <begin position="127"/>
        <end position="369"/>
    </location>
</feature>
<feature type="compositionally biased region" description="Low complexity" evidence="2">
    <location>
        <begin position="146"/>
        <end position="161"/>
    </location>
</feature>
<dbReference type="SUPFAM" id="SSF49879">
    <property type="entry name" value="SMAD/FHA domain"/>
    <property type="match status" value="1"/>
</dbReference>
<feature type="compositionally biased region" description="Low complexity" evidence="2">
    <location>
        <begin position="180"/>
        <end position="208"/>
    </location>
</feature>
<keyword evidence="3" id="KW-1133">Transmembrane helix</keyword>
<dbReference type="InterPro" id="IPR043739">
    <property type="entry name" value="DUF5684"/>
</dbReference>
<evidence type="ECO:0000256" key="1">
    <source>
        <dbReference type="ARBA" id="ARBA00022553"/>
    </source>
</evidence>
<evidence type="ECO:0000256" key="2">
    <source>
        <dbReference type="SAM" id="MobiDB-lite"/>
    </source>
</evidence>
<feature type="compositionally biased region" description="Low complexity" evidence="2">
    <location>
        <begin position="234"/>
        <end position="251"/>
    </location>
</feature>
<dbReference type="SMART" id="SM00240">
    <property type="entry name" value="FHA"/>
    <property type="match status" value="1"/>
</dbReference>
<feature type="transmembrane region" description="Helical" evidence="3">
    <location>
        <begin position="12"/>
        <end position="36"/>
    </location>
</feature>
<dbReference type="Gene3D" id="2.60.200.20">
    <property type="match status" value="1"/>
</dbReference>
<dbReference type="PROSITE" id="PS50006">
    <property type="entry name" value="FHA_DOMAIN"/>
    <property type="match status" value="1"/>
</dbReference>
<gene>
    <name evidence="5" type="ORF">BKA24_000765</name>
</gene>
<dbReference type="Proteomes" id="UP000573729">
    <property type="component" value="Unassembled WGS sequence"/>
</dbReference>
<feature type="region of interest" description="Disordered" evidence="2">
    <location>
        <begin position="383"/>
        <end position="418"/>
    </location>
</feature>
<dbReference type="EMBL" id="JACHMD010000001">
    <property type="protein sequence ID" value="MBB4666056.1"/>
    <property type="molecule type" value="Genomic_DNA"/>
</dbReference>
<dbReference type="Pfam" id="PF18936">
    <property type="entry name" value="DUF5684"/>
    <property type="match status" value="1"/>
</dbReference>
<keyword evidence="1" id="KW-0597">Phosphoprotein</keyword>
<keyword evidence="3" id="KW-0472">Membrane</keyword>
<dbReference type="InterPro" id="IPR000253">
    <property type="entry name" value="FHA_dom"/>
</dbReference>
<keyword evidence="3" id="KW-0812">Transmembrane</keyword>
<dbReference type="RefSeq" id="WP_184215313.1">
    <property type="nucleotide sequence ID" value="NZ_JACHMD010000001.1"/>
</dbReference>
<proteinExistence type="predicted"/>
<comment type="caution">
    <text evidence="5">The sequence shown here is derived from an EMBL/GenBank/DDBJ whole genome shotgun (WGS) entry which is preliminary data.</text>
</comment>
<dbReference type="Pfam" id="PF00498">
    <property type="entry name" value="FHA"/>
    <property type="match status" value="1"/>
</dbReference>
<feature type="compositionally biased region" description="Low complexity" evidence="2">
    <location>
        <begin position="321"/>
        <end position="346"/>
    </location>
</feature>
<feature type="compositionally biased region" description="Pro residues" evidence="2">
    <location>
        <begin position="162"/>
        <end position="179"/>
    </location>
</feature>
<reference evidence="5 6" key="1">
    <citation type="submission" date="2020-08" db="EMBL/GenBank/DDBJ databases">
        <title>Sequencing the genomes of 1000 actinobacteria strains.</title>
        <authorList>
            <person name="Klenk H.-P."/>
        </authorList>
    </citation>
    <scope>NUCLEOTIDE SEQUENCE [LARGE SCALE GENOMIC DNA]</scope>
    <source>
        <strain evidence="5 6">DSM 24947</strain>
    </source>
</reference>
<evidence type="ECO:0000313" key="6">
    <source>
        <dbReference type="Proteomes" id="UP000573729"/>
    </source>
</evidence>
<sequence>MNTGVDGAANAVLGLLSFLLVLGVYVWVALALSAMFRKMGEEPWRGWVPFLNIATVLKWGGFSPWLVLFALIPGAGQIAVMVLLVISAHRLSPGFGYGGGMTVLAAFLFPVWATILGFGPAPWRGARPAARPAPLPPTGASPPYAPFSASPSTGWSGAAGPAVPPPAWPGAAPATPPSTPGDVPVTPTAPVVRPNPAAPAQPASVAPQPWAPPPPDAPRAPAAHDPAPARPEADAAAASIVPDAAPPASVDQPEPTGATPDESDNPPEAAAPATREWQGEIDEVSAVSPAPFPPSSAAAARPFVSPPVSAADEGIISRVPGQTSAGQAQASQDEAAQAHAGQAETAPVTRLPAPFPPPASSDPEEGDVFPELTGEVSAVVGSPAAGAPKSAISSVSAQQRGADERRAAATEEAETEFDDELDQTVIVPRKRGVWELLPPSGAPIPLETDVIILGRHPVIDPERPRAQLVTVIDPTRTVSKTHARLERRGDVWFIVDLHSTNGVLLPSLLGTDIELEPGVEMEVDGRFLLGDASLRLQRVDLGG</sequence>
<feature type="compositionally biased region" description="Pro residues" evidence="2">
    <location>
        <begin position="131"/>
        <end position="145"/>
    </location>
</feature>
<feature type="transmembrane region" description="Helical" evidence="3">
    <location>
        <begin position="65"/>
        <end position="89"/>
    </location>
</feature>
<feature type="compositionally biased region" description="Low complexity" evidence="2">
    <location>
        <begin position="284"/>
        <end position="311"/>
    </location>
</feature>
<dbReference type="AlphaFoldDB" id="A0A7W7BNS7"/>
<evidence type="ECO:0000259" key="4">
    <source>
        <dbReference type="PROSITE" id="PS50006"/>
    </source>
</evidence>
<accession>A0A7W7BNS7</accession>
<keyword evidence="6" id="KW-1185">Reference proteome</keyword>
<feature type="transmembrane region" description="Helical" evidence="3">
    <location>
        <begin position="95"/>
        <end position="118"/>
    </location>
</feature>
<evidence type="ECO:0000256" key="3">
    <source>
        <dbReference type="SAM" id="Phobius"/>
    </source>
</evidence>
<name>A0A7W7BNS7_9MICO</name>